<name>A0AC61N3N8_9FIRM</name>
<gene>
    <name evidence="1" type="ORF">JFY71_11515</name>
</gene>
<protein>
    <submittedName>
        <fullName evidence="1">Phosphatase PAP2 family protein</fullName>
    </submittedName>
</protein>
<proteinExistence type="predicted"/>
<dbReference type="EMBL" id="CP066744">
    <property type="protein sequence ID" value="QQK07883.1"/>
    <property type="molecule type" value="Genomic_DNA"/>
</dbReference>
<sequence>MTILGDVETYFIIFVPVSIYLLFKRDYKELITILFAILLAVVTMKVFKNIFQRIRPEEFFVVQQGGFSYPSGHSITSAATYWTILKILKTKNINIVILSVFLVIPFLVGFSRLVLGVHWPTDVVFGLLLGYSISIISIILYNKLRVKNE</sequence>
<evidence type="ECO:0000313" key="1">
    <source>
        <dbReference type="EMBL" id="QQK07883.1"/>
    </source>
</evidence>
<reference evidence="1 2" key="1">
    <citation type="journal article" date="2022" name="Int. J. Syst. Evol. Microbiol.">
        <title>Miniphocaeibacter halophilus sp. nov., an ammonium-tolerant acetate-producing bacterium isolated from a biogas system.</title>
        <authorList>
            <person name="Schnurer A."/>
            <person name="Singh A."/>
            <person name="Bi S."/>
            <person name="Qiao W."/>
            <person name="Westerholm M."/>
        </authorList>
    </citation>
    <scope>NUCLEOTIDE SEQUENCE [LARGE SCALE GENOMIC DNA]</scope>
    <source>
        <strain evidence="1 2">AMB_01</strain>
    </source>
</reference>
<evidence type="ECO:0000313" key="2">
    <source>
        <dbReference type="Proteomes" id="UP000595814"/>
    </source>
</evidence>
<keyword evidence="2" id="KW-1185">Reference proteome</keyword>
<dbReference type="Proteomes" id="UP000595814">
    <property type="component" value="Chromosome"/>
</dbReference>
<accession>A0AC61N3N8</accession>
<organism evidence="1 2">
    <name type="scientific">Miniphocaeibacter halophilus</name>
    <dbReference type="NCBI Taxonomy" id="2931922"/>
    <lineage>
        <taxon>Bacteria</taxon>
        <taxon>Bacillati</taxon>
        <taxon>Bacillota</taxon>
        <taxon>Tissierellia</taxon>
        <taxon>Tissierellales</taxon>
        <taxon>Peptoniphilaceae</taxon>
        <taxon>Miniphocaeibacter</taxon>
    </lineage>
</organism>